<dbReference type="NCBIfam" id="NF003438">
    <property type="entry name" value="PRK04966.1"/>
    <property type="match status" value="1"/>
</dbReference>
<accession>A0ABW4XQU1</accession>
<sequence>MIIPYQELAEETLYNLLESYALREGTDYGESEISLTSKVEQLLLQLKSGELLLVWSELHESVNLMTKQEIKQLETVQAPAPPDF</sequence>
<dbReference type="PIRSF" id="PIRSF006169">
    <property type="entry name" value="UCP006169"/>
    <property type="match status" value="1"/>
</dbReference>
<dbReference type="InterPro" id="IPR010648">
    <property type="entry name" value="UPF0270"/>
</dbReference>
<reference evidence="3" key="1">
    <citation type="journal article" date="2019" name="Int. J. Syst. Evol. Microbiol.">
        <title>The Global Catalogue of Microorganisms (GCM) 10K type strain sequencing project: providing services to taxonomists for standard genome sequencing and annotation.</title>
        <authorList>
            <consortium name="The Broad Institute Genomics Platform"/>
            <consortium name="The Broad Institute Genome Sequencing Center for Infectious Disease"/>
            <person name="Wu L."/>
            <person name="Ma J."/>
        </authorList>
    </citation>
    <scope>NUCLEOTIDE SEQUENCE [LARGE SCALE GENOMIC DNA]</scope>
    <source>
        <strain evidence="3">CGMCC 1.10992</strain>
    </source>
</reference>
<evidence type="ECO:0000313" key="2">
    <source>
        <dbReference type="EMBL" id="MFD2096643.1"/>
    </source>
</evidence>
<evidence type="ECO:0000313" key="3">
    <source>
        <dbReference type="Proteomes" id="UP001597380"/>
    </source>
</evidence>
<keyword evidence="3" id="KW-1185">Reference proteome</keyword>
<proteinExistence type="inferred from homology"/>
<name>A0ABW4XQU1_9GAMM</name>
<dbReference type="SUPFAM" id="SSF118001">
    <property type="entry name" value="YehU-like"/>
    <property type="match status" value="1"/>
</dbReference>
<comment type="caution">
    <text evidence="2">The sequence shown here is derived from an EMBL/GenBank/DDBJ whole genome shotgun (WGS) entry which is preliminary data.</text>
</comment>
<gene>
    <name evidence="2" type="ORF">ACFSJ3_11665</name>
</gene>
<evidence type="ECO:0000256" key="1">
    <source>
        <dbReference type="ARBA" id="ARBA00006450"/>
    </source>
</evidence>
<protein>
    <submittedName>
        <fullName evidence="2">YheU family protein</fullName>
    </submittedName>
</protein>
<dbReference type="InterPro" id="IPR036685">
    <property type="entry name" value="YehU-like_sf"/>
</dbReference>
<dbReference type="Gene3D" id="1.10.10.610">
    <property type="entry name" value="YehU-like"/>
    <property type="match status" value="1"/>
</dbReference>
<dbReference type="RefSeq" id="WP_345338967.1">
    <property type="nucleotide sequence ID" value="NZ_BAABLI010000008.1"/>
</dbReference>
<dbReference type="EMBL" id="JBHUHT010000012">
    <property type="protein sequence ID" value="MFD2096643.1"/>
    <property type="molecule type" value="Genomic_DNA"/>
</dbReference>
<dbReference type="Proteomes" id="UP001597380">
    <property type="component" value="Unassembled WGS sequence"/>
</dbReference>
<organism evidence="2 3">
    <name type="scientific">Corallincola platygyrae</name>
    <dbReference type="NCBI Taxonomy" id="1193278"/>
    <lineage>
        <taxon>Bacteria</taxon>
        <taxon>Pseudomonadati</taxon>
        <taxon>Pseudomonadota</taxon>
        <taxon>Gammaproteobacteria</taxon>
        <taxon>Alteromonadales</taxon>
        <taxon>Psychromonadaceae</taxon>
        <taxon>Corallincola</taxon>
    </lineage>
</organism>
<comment type="similarity">
    <text evidence="1">Belongs to the UPF0270 family.</text>
</comment>
<dbReference type="Pfam" id="PF06794">
    <property type="entry name" value="UPF0270"/>
    <property type="match status" value="1"/>
</dbReference>